<dbReference type="RefSeq" id="WP_256698903.1">
    <property type="nucleotide sequence ID" value="NZ_JANIES010000002.1"/>
</dbReference>
<dbReference type="Proteomes" id="UP001300015">
    <property type="component" value="Unassembled WGS sequence"/>
</dbReference>
<accession>A0ABT1VTJ0</accession>
<name>A0ABT1VTJ0_9GAMM</name>
<keyword evidence="2" id="KW-1185">Reference proteome</keyword>
<comment type="caution">
    <text evidence="1">The sequence shown here is derived from an EMBL/GenBank/DDBJ whole genome shotgun (WGS) entry which is preliminary data.</text>
</comment>
<gene>
    <name evidence="1" type="ORF">NQH49_22270</name>
</gene>
<dbReference type="EMBL" id="JANIET010000002">
    <property type="protein sequence ID" value="MCQ8230192.1"/>
    <property type="molecule type" value="Genomic_DNA"/>
</dbReference>
<protein>
    <recommendedName>
        <fullName evidence="3">DUF3289 family protein</fullName>
    </recommendedName>
</protein>
<organism evidence="1 2">
    <name type="scientific">Pantoea trifolii</name>
    <dbReference type="NCBI Taxonomy" id="2968030"/>
    <lineage>
        <taxon>Bacteria</taxon>
        <taxon>Pseudomonadati</taxon>
        <taxon>Pseudomonadota</taxon>
        <taxon>Gammaproteobacteria</taxon>
        <taxon>Enterobacterales</taxon>
        <taxon>Erwiniaceae</taxon>
        <taxon>Pantoea</taxon>
    </lineage>
</organism>
<sequence>MISVWDAGISAINNGEKSSEFLAFCKLLGESTVLTSDPVEYNESIGKEKYYKFLKSGAEAGFRNEKLNHIHFYLENDEGYSAFDYELCHNLNKSSVEKNVMEFFGLPDASGGGKLDLLIGYVNKWIKYKNSEQSINFQFNKNGFLSRVTIINL</sequence>
<evidence type="ECO:0000313" key="2">
    <source>
        <dbReference type="Proteomes" id="UP001300015"/>
    </source>
</evidence>
<evidence type="ECO:0008006" key="3">
    <source>
        <dbReference type="Google" id="ProtNLM"/>
    </source>
</evidence>
<evidence type="ECO:0000313" key="1">
    <source>
        <dbReference type="EMBL" id="MCQ8230192.1"/>
    </source>
</evidence>
<proteinExistence type="predicted"/>
<reference evidence="1 2" key="1">
    <citation type="submission" date="2022-07" db="EMBL/GenBank/DDBJ databases">
        <title>Pantoea trifolii sp. nov. isolated from root nodules of Trifolium rubens.</title>
        <authorList>
            <person name="Kalita M."/>
            <person name="Wdowiak-Wrobel S."/>
            <person name="Marek-Kozaczuk M."/>
            <person name="Palusinska-Szysz M."/>
            <person name="Sokolowski W."/>
            <person name="Coutinho T."/>
            <person name="Hlahane L."/>
        </authorList>
    </citation>
    <scope>NUCLEOTIDE SEQUENCE [LARGE SCALE GENOMIC DNA]</scope>
    <source>
        <strain evidence="1 2">MMK2</strain>
    </source>
</reference>